<evidence type="ECO:0000313" key="1">
    <source>
        <dbReference type="EMBL" id="QNJ57894.1"/>
    </source>
</evidence>
<dbReference type="EMBL" id="MT723935">
    <property type="protein sequence ID" value="QNJ57894.1"/>
    <property type="molecule type" value="Genomic_DNA"/>
</dbReference>
<dbReference type="GeneID" id="65128297"/>
<keyword evidence="2" id="KW-1185">Reference proteome</keyword>
<protein>
    <submittedName>
        <fullName evidence="1">Helix-turn-helix DNA binding domain protein</fullName>
    </submittedName>
</protein>
<gene>
    <name evidence="1" type="primary">83</name>
    <name evidence="1" type="ORF">SEA_AZULA_83</name>
</gene>
<reference evidence="1 2" key="1">
    <citation type="submission" date="2020-07" db="EMBL/GenBank/DDBJ databases">
        <authorList>
            <person name="McAllister N."/>
            <person name="Shin J."/>
            <person name="DeCesaris R."/>
            <person name="Khan R."/>
            <person name="Maida M.R."/>
            <person name="Meek G.M."/>
            <person name="Nagarkar R."/>
            <person name="Neopaney A."/>
            <person name="Oviedo V."/>
            <person name="Yang K.S."/>
            <person name="Butela K.A."/>
            <person name="Garlena R.A."/>
            <person name="Russell D.A."/>
            <person name="Pope W.H."/>
            <person name="Jacobs-Sera D."/>
            <person name="Hatfull G.F."/>
        </authorList>
    </citation>
    <scope>NUCLEOTIDE SEQUENCE [LARGE SCALE GENOMIC DNA]</scope>
</reference>
<accession>A0A7G8LKX2</accession>
<organism evidence="1 2">
    <name type="scientific">Gordonia phage Azula</name>
    <dbReference type="NCBI Taxonomy" id="2762397"/>
    <lineage>
        <taxon>Viruses</taxon>
        <taxon>Duplodnaviria</taxon>
        <taxon>Heunggongvirae</taxon>
        <taxon>Uroviricota</taxon>
        <taxon>Caudoviricetes</taxon>
        <taxon>Jujuvirus</taxon>
        <taxon>Jujuvirus azula</taxon>
    </lineage>
</organism>
<evidence type="ECO:0000313" key="2">
    <source>
        <dbReference type="Proteomes" id="UP000515801"/>
    </source>
</evidence>
<dbReference type="Proteomes" id="UP000515801">
    <property type="component" value="Segment"/>
</dbReference>
<proteinExistence type="predicted"/>
<dbReference type="KEGG" id="vg:65128297"/>
<dbReference type="RefSeq" id="YP_010110009.1">
    <property type="nucleotide sequence ID" value="NC_055865.1"/>
</dbReference>
<name>A0A7G8LKX2_9CAUD</name>
<sequence length="261" mass="30127">MNDTQPVDAGLDRHAQDRLVEKLTDIHSWLSEDLDATLIRDTAFRDNSERVSGKRADSEGPMPYDDDAAEAARELHGALREAVWSVCTQRELAWPGERRSPYLALWLTRRIRSLAVCDNATHIATTIIAAHDTAFAAIDTPVRPHFHGYCEMCGQSLWSRGGDTLTCKKCHRVVDTDYQRQLVDTELEGRFFTANELVDVVRDRFKLDIKPKTVHDMAYRRRERLPVRGRTRDGQKLYRAGDVFHRLRQQQDRRQKKDRTA</sequence>